<protein>
    <submittedName>
        <fullName evidence="1">Uncharacterized protein</fullName>
    </submittedName>
</protein>
<name>A0A4P8XTV2_9FIRM</name>
<evidence type="ECO:0000313" key="1">
    <source>
        <dbReference type="EMBL" id="QCT06421.1"/>
    </source>
</evidence>
<keyword evidence="2" id="KW-1185">Reference proteome</keyword>
<gene>
    <name evidence="1" type="ORF">E5Z56_03215</name>
</gene>
<reference evidence="1 2" key="1">
    <citation type="submission" date="2019-04" db="EMBL/GenBank/DDBJ databases">
        <authorList>
            <person name="Embree M."/>
            <person name="Gaffney J.R."/>
        </authorList>
    </citation>
    <scope>NUCLEOTIDE SEQUENCE [LARGE SCALE GENOMIC DNA]</scope>
    <source>
        <strain evidence="1 2">JE7A12</strain>
    </source>
</reference>
<dbReference type="EMBL" id="CP039381">
    <property type="protein sequence ID" value="QCT06421.1"/>
    <property type="molecule type" value="Genomic_DNA"/>
</dbReference>
<dbReference type="AlphaFoldDB" id="A0A4P8XTV2"/>
<dbReference type="Proteomes" id="UP000301475">
    <property type="component" value="Chromosome"/>
</dbReference>
<evidence type="ECO:0000313" key="2">
    <source>
        <dbReference type="Proteomes" id="UP000301475"/>
    </source>
</evidence>
<dbReference type="RefSeq" id="WP_138156498.1">
    <property type="nucleotide sequence ID" value="NZ_CP039381.1"/>
</dbReference>
<dbReference type="KEGG" id="ruj:E5Z56_03215"/>
<accession>A0A4P8XTV2</accession>
<sequence length="97" mass="11144">MMNQKAIINGKEYRFIKTETDMITDRTAVLFENEHGCSFICPVEAWLENAKREEPAFNKYASPEKKIALFKSLFIGRKTGKMMSPLSEPCADSSIYR</sequence>
<proteinExistence type="predicted"/>
<organism evidence="1 2">
    <name type="scientific">Ruminococcus bovis</name>
    <dbReference type="NCBI Taxonomy" id="2564099"/>
    <lineage>
        <taxon>Bacteria</taxon>
        <taxon>Bacillati</taxon>
        <taxon>Bacillota</taxon>
        <taxon>Clostridia</taxon>
        <taxon>Eubacteriales</taxon>
        <taxon>Oscillospiraceae</taxon>
        <taxon>Ruminococcus</taxon>
    </lineage>
</organism>